<keyword evidence="4" id="KW-1185">Reference proteome</keyword>
<feature type="region of interest" description="Disordered" evidence="1">
    <location>
        <begin position="50"/>
        <end position="80"/>
    </location>
</feature>
<feature type="transmembrane region" description="Helical" evidence="2">
    <location>
        <begin position="12"/>
        <end position="33"/>
    </location>
</feature>
<keyword evidence="2" id="KW-0472">Membrane</keyword>
<dbReference type="Proteomes" id="UP000324222">
    <property type="component" value="Unassembled WGS sequence"/>
</dbReference>
<dbReference type="OrthoDB" id="5984008at2759"/>
<keyword evidence="2" id="KW-0812">Transmembrane</keyword>
<name>A0A5B7GCR7_PORTR</name>
<evidence type="ECO:0000313" key="4">
    <source>
        <dbReference type="Proteomes" id="UP000324222"/>
    </source>
</evidence>
<evidence type="ECO:0000256" key="2">
    <source>
        <dbReference type="SAM" id="Phobius"/>
    </source>
</evidence>
<evidence type="ECO:0000313" key="3">
    <source>
        <dbReference type="EMBL" id="MPC55107.1"/>
    </source>
</evidence>
<dbReference type="EMBL" id="VSRR010012899">
    <property type="protein sequence ID" value="MPC55107.1"/>
    <property type="molecule type" value="Genomic_DNA"/>
</dbReference>
<gene>
    <name evidence="3" type="ORF">E2C01_049041</name>
</gene>
<comment type="caution">
    <text evidence="3">The sequence shown here is derived from an EMBL/GenBank/DDBJ whole genome shotgun (WGS) entry which is preliminary data.</text>
</comment>
<accession>A0A5B7GCR7</accession>
<reference evidence="3 4" key="1">
    <citation type="submission" date="2019-05" db="EMBL/GenBank/DDBJ databases">
        <title>Another draft genome of Portunus trituberculatus and its Hox gene families provides insights of decapod evolution.</title>
        <authorList>
            <person name="Jeong J.-H."/>
            <person name="Song I."/>
            <person name="Kim S."/>
            <person name="Choi T."/>
            <person name="Kim D."/>
            <person name="Ryu S."/>
            <person name="Kim W."/>
        </authorList>
    </citation>
    <scope>NUCLEOTIDE SEQUENCE [LARGE SCALE GENOMIC DNA]</scope>
    <source>
        <tissue evidence="3">Muscle</tissue>
    </source>
</reference>
<dbReference type="AlphaFoldDB" id="A0A5B7GCR7"/>
<proteinExistence type="predicted"/>
<feature type="compositionally biased region" description="Polar residues" evidence="1">
    <location>
        <begin position="60"/>
        <end position="70"/>
    </location>
</feature>
<evidence type="ECO:0000256" key="1">
    <source>
        <dbReference type="SAM" id="MobiDB-lite"/>
    </source>
</evidence>
<keyword evidence="2" id="KW-1133">Transmembrane helix</keyword>
<sequence length="80" mass="8971">MCQRGGIGDQKIISCCLSILVVVIHLLLLQVSFTEELCKELLFVISCRENSKPVRKKASPSHTDSSSIYDFSNYGYSDKK</sequence>
<organism evidence="3 4">
    <name type="scientific">Portunus trituberculatus</name>
    <name type="common">Swimming crab</name>
    <name type="synonym">Neptunus trituberculatus</name>
    <dbReference type="NCBI Taxonomy" id="210409"/>
    <lineage>
        <taxon>Eukaryota</taxon>
        <taxon>Metazoa</taxon>
        <taxon>Ecdysozoa</taxon>
        <taxon>Arthropoda</taxon>
        <taxon>Crustacea</taxon>
        <taxon>Multicrustacea</taxon>
        <taxon>Malacostraca</taxon>
        <taxon>Eumalacostraca</taxon>
        <taxon>Eucarida</taxon>
        <taxon>Decapoda</taxon>
        <taxon>Pleocyemata</taxon>
        <taxon>Brachyura</taxon>
        <taxon>Eubrachyura</taxon>
        <taxon>Portunoidea</taxon>
        <taxon>Portunidae</taxon>
        <taxon>Portuninae</taxon>
        <taxon>Portunus</taxon>
    </lineage>
</organism>
<protein>
    <submittedName>
        <fullName evidence="3">Uncharacterized protein</fullName>
    </submittedName>
</protein>